<keyword evidence="2" id="KW-1185">Reference proteome</keyword>
<protein>
    <submittedName>
        <fullName evidence="1">YheC/YheD family protein</fullName>
    </submittedName>
</protein>
<evidence type="ECO:0000313" key="1">
    <source>
        <dbReference type="EMBL" id="QVY62768.1"/>
    </source>
</evidence>
<dbReference type="Pfam" id="PF14398">
    <property type="entry name" value="ATPgrasp_YheCD"/>
    <property type="match status" value="1"/>
</dbReference>
<gene>
    <name evidence="1" type="ORF">J1899_06885</name>
</gene>
<sequence>MNVFYCPSDKSWYSDEVLTFGSSGKPVQRRETGNHEMIPFSLSLKGNNAGPLVGILTGEDKHGNLAGNGPLFMRLQKELLHQGGVSVVFTAKHWHKNGVNGFLYSPAEDKWIPVSCPFPHLIYNRAPFRKHENTQSFHNAIKNIRKMNIPFFNPGFIEKKELYELISSSEDLAPYLPATLTNPTASKLKSLLQQYKRIYLKPSRGAKGKGIYVAEWREDHAIALTSHTAQSLYPSFQLFWKDTESQFKHKDYIAQEAISPALIHGSRYDFRILVHYADHSYNVTGIGLRVSNSQQITTHIPNGGKILPYTLIQTKQHDQFIEYIAAKLGHSLSEAFGFFGEFSIDAGISDTGDYYIYEVNSKPMSFDEEEIESKRIQQLCTLFFKETGFKPFQNGMK</sequence>
<dbReference type="RefSeq" id="WP_214478168.1">
    <property type="nucleotide sequence ID" value="NZ_CP071709.1"/>
</dbReference>
<evidence type="ECO:0000313" key="2">
    <source>
        <dbReference type="Proteomes" id="UP000679247"/>
    </source>
</evidence>
<dbReference type="InterPro" id="IPR026838">
    <property type="entry name" value="YheC/D"/>
</dbReference>
<dbReference type="EMBL" id="CP071709">
    <property type="protein sequence ID" value="QVY62768.1"/>
    <property type="molecule type" value="Genomic_DNA"/>
</dbReference>
<reference evidence="1 2" key="1">
    <citation type="submission" date="2021-03" db="EMBL/GenBank/DDBJ databases">
        <title>The first data on the complete genome of the tetrodotoxin-producing bacterium.</title>
        <authorList>
            <person name="Melnikova D.I."/>
            <person name="Nijland R."/>
            <person name="Magarlamov T.Y."/>
        </authorList>
    </citation>
    <scope>NUCLEOTIDE SEQUENCE [LARGE SCALE GENOMIC DNA]</scope>
    <source>
        <strain evidence="1 2">1839</strain>
    </source>
</reference>
<accession>A0ABX8FFF9</accession>
<proteinExistence type="predicted"/>
<organism evidence="1 2">
    <name type="scientific">Cytobacillus gottheilii</name>
    <dbReference type="NCBI Taxonomy" id="859144"/>
    <lineage>
        <taxon>Bacteria</taxon>
        <taxon>Bacillati</taxon>
        <taxon>Bacillota</taxon>
        <taxon>Bacilli</taxon>
        <taxon>Bacillales</taxon>
        <taxon>Bacillaceae</taxon>
        <taxon>Cytobacillus</taxon>
    </lineage>
</organism>
<name>A0ABX8FFF9_9BACI</name>
<dbReference type="Proteomes" id="UP000679247">
    <property type="component" value="Chromosome"/>
</dbReference>
<dbReference type="SUPFAM" id="SSF56059">
    <property type="entry name" value="Glutathione synthetase ATP-binding domain-like"/>
    <property type="match status" value="1"/>
</dbReference>